<dbReference type="Pfam" id="PF25348">
    <property type="entry name" value="PH_CAYP2"/>
    <property type="match status" value="1"/>
</dbReference>
<feature type="compositionally biased region" description="Polar residues" evidence="4">
    <location>
        <begin position="11"/>
        <end position="20"/>
    </location>
</feature>
<accession>A0A6P5J122</accession>
<name>A0A6P5J122_PHACI</name>
<organism evidence="6 7">
    <name type="scientific">Phascolarctos cinereus</name>
    <name type="common">Koala</name>
    <dbReference type="NCBI Taxonomy" id="38626"/>
    <lineage>
        <taxon>Eukaryota</taxon>
        <taxon>Metazoa</taxon>
        <taxon>Chordata</taxon>
        <taxon>Craniata</taxon>
        <taxon>Vertebrata</taxon>
        <taxon>Euteleostomi</taxon>
        <taxon>Mammalia</taxon>
        <taxon>Metatheria</taxon>
        <taxon>Diprotodontia</taxon>
        <taxon>Phascolarctidae</taxon>
        <taxon>Phascolarctos</taxon>
    </lineage>
</organism>
<dbReference type="InterPro" id="IPR018247">
    <property type="entry name" value="EF_Hand_1_Ca_BS"/>
</dbReference>
<dbReference type="SMART" id="SM00054">
    <property type="entry name" value="EFh"/>
    <property type="match status" value="2"/>
</dbReference>
<dbReference type="InParanoid" id="A0A6P5J122"/>
<dbReference type="GeneID" id="110195943"/>
<feature type="domain" description="EF-hand" evidence="5">
    <location>
        <begin position="424"/>
        <end position="459"/>
    </location>
</feature>
<dbReference type="AlphaFoldDB" id="A0A6P5J122"/>
<dbReference type="Gene3D" id="1.10.238.10">
    <property type="entry name" value="EF-hand"/>
    <property type="match status" value="2"/>
</dbReference>
<evidence type="ECO:0000313" key="6">
    <source>
        <dbReference type="Proteomes" id="UP000515140"/>
    </source>
</evidence>
<keyword evidence="1" id="KW-0479">Metal-binding</keyword>
<evidence type="ECO:0000313" key="7">
    <source>
        <dbReference type="RefSeq" id="XP_020824559.1"/>
    </source>
</evidence>
<dbReference type="KEGG" id="pcw:110195943"/>
<dbReference type="CTD" id="84698"/>
<dbReference type="InterPro" id="IPR011992">
    <property type="entry name" value="EF-hand-dom_pair"/>
</dbReference>
<dbReference type="PROSITE" id="PS50222">
    <property type="entry name" value="EF_HAND_2"/>
    <property type="match status" value="2"/>
</dbReference>
<dbReference type="SUPFAM" id="SSF47473">
    <property type="entry name" value="EF-hand"/>
    <property type="match status" value="1"/>
</dbReference>
<feature type="region of interest" description="Disordered" evidence="4">
    <location>
        <begin position="1"/>
        <end position="56"/>
    </location>
</feature>
<evidence type="ECO:0000256" key="4">
    <source>
        <dbReference type="SAM" id="MobiDB-lite"/>
    </source>
</evidence>
<dbReference type="InterPro" id="IPR051581">
    <property type="entry name" value="Ca-bind"/>
</dbReference>
<dbReference type="Proteomes" id="UP000515140">
    <property type="component" value="Unplaced"/>
</dbReference>
<keyword evidence="2" id="KW-0677">Repeat</keyword>
<proteinExistence type="predicted"/>
<dbReference type="Pfam" id="PF13499">
    <property type="entry name" value="EF-hand_7"/>
    <property type="match status" value="1"/>
</dbReference>
<sequence>MNLEVKGVSASPKSLTQQVSRNKKHTQGWRPRLWASHSSRPSDVPQLDLGRLVDSNDEDGPTGFPLSIVHLNFDAPYSSSAISWGVRLPYTDDLSNEQKMIPENLPSPTQKYKQKYQQYETEMKEGYKWYSQINSEKKRPNVPWQQPPEIMDRMNAQVEEQVKDSVTALDRKALLQQCYTNSPFNIQQCQKRSEAEIVAAKKKQQAVIEQVMIDQLSRAVISDPEQNSIIGSQQVPYLPLFQEKVPLHLRKRTLHETKIKTHSTLTENMLSNKLQFDARILSRNGRDACRELMGFFFAHDKSLTIYEYRQFGSNRTSALPFIYKGIYSHQYGRRKGKQYQLQDFYVGANLTFLSSYHLSLPESIKENPLITLRITHVDQLTFDSLRKKIMENGDGLTEQEASDRSIFKNIQDLLREKLHERAVRILTGLGKYFRHLDKKRNGLLCKEDFKQALKVFHLEVPEKDFEDLWLILDINGNDQVDFGEFKRAIFGEMNEYRKTFLRKAYMKLDFTKTGSVSMVDIRKCYCAKKHPHVISGCATEEEIKSSFIETLENACSHPREVLYCEFEDYYEGLSFGISDDEDFITILRNSWGI</sequence>
<dbReference type="CDD" id="cd00051">
    <property type="entry name" value="EFh"/>
    <property type="match status" value="1"/>
</dbReference>
<dbReference type="PROSITE" id="PS00018">
    <property type="entry name" value="EF_HAND_1"/>
    <property type="match status" value="1"/>
</dbReference>
<dbReference type="PANTHER" id="PTHR34524">
    <property type="entry name" value="CALCYPHOSIN"/>
    <property type="match status" value="1"/>
</dbReference>
<evidence type="ECO:0000259" key="5">
    <source>
        <dbReference type="PROSITE" id="PS50222"/>
    </source>
</evidence>
<evidence type="ECO:0000256" key="2">
    <source>
        <dbReference type="ARBA" id="ARBA00022737"/>
    </source>
</evidence>
<dbReference type="GO" id="GO:0005509">
    <property type="term" value="F:calcium ion binding"/>
    <property type="evidence" value="ECO:0007669"/>
    <property type="project" value="InterPro"/>
</dbReference>
<dbReference type="InterPro" id="IPR002048">
    <property type="entry name" value="EF_hand_dom"/>
</dbReference>
<dbReference type="RefSeq" id="XP_020824559.1">
    <property type="nucleotide sequence ID" value="XM_020968900.1"/>
</dbReference>
<dbReference type="PANTHER" id="PTHR34524:SF3">
    <property type="entry name" value="CALCYPHOSIN-2"/>
    <property type="match status" value="1"/>
</dbReference>
<reference evidence="7" key="1">
    <citation type="submission" date="2025-08" db="UniProtKB">
        <authorList>
            <consortium name="RefSeq"/>
        </authorList>
    </citation>
    <scope>IDENTIFICATION</scope>
    <source>
        <tissue evidence="7">Spleen</tissue>
    </source>
</reference>
<feature type="domain" description="EF-hand" evidence="5">
    <location>
        <begin position="460"/>
        <end position="495"/>
    </location>
</feature>
<dbReference type="FunCoup" id="A0A6P5J122">
    <property type="interactions" value="48"/>
</dbReference>
<dbReference type="InterPro" id="IPR057461">
    <property type="entry name" value="CAYP2_PH"/>
</dbReference>
<keyword evidence="6" id="KW-1185">Reference proteome</keyword>
<gene>
    <name evidence="7" type="primary">CAPS2</name>
</gene>
<protein>
    <submittedName>
        <fullName evidence="7">Calcyphosin-2 isoform X1</fullName>
    </submittedName>
</protein>
<keyword evidence="3" id="KW-0106">Calcium</keyword>
<evidence type="ECO:0000256" key="1">
    <source>
        <dbReference type="ARBA" id="ARBA00022723"/>
    </source>
</evidence>
<evidence type="ECO:0000256" key="3">
    <source>
        <dbReference type="ARBA" id="ARBA00022837"/>
    </source>
</evidence>